<feature type="compositionally biased region" description="Low complexity" evidence="1">
    <location>
        <begin position="149"/>
        <end position="160"/>
    </location>
</feature>
<dbReference type="EMBL" id="AP023176">
    <property type="protein sequence ID" value="BCF93971.1"/>
    <property type="molecule type" value="Genomic_DNA"/>
</dbReference>
<geneLocation type="plasmid" evidence="2 3">
    <name>PPGU16_p1</name>
</geneLocation>
<dbReference type="Proteomes" id="UP000510888">
    <property type="component" value="Plasmid PPGU16_p1"/>
</dbReference>
<accession>A0A7I8C0D0</accession>
<protein>
    <submittedName>
        <fullName evidence="2">Uncharacterized protein</fullName>
    </submittedName>
</protein>
<reference evidence="2 3" key="1">
    <citation type="journal article" date="2020" name="Genes (Basel)">
        <title>Genomic Comparison of Insect Gut Symbionts from Divergent Burkholderia Subclades.</title>
        <authorList>
            <person name="Takeshita K."/>
            <person name="Kikuchi Y."/>
        </authorList>
    </citation>
    <scope>NUCLEOTIDE SEQUENCE [LARGE SCALE GENOMIC DNA]</scope>
    <source>
        <strain evidence="2 3">PGU16</strain>
        <plasmid evidence="2 3">PPGU16_p1</plasmid>
    </source>
</reference>
<gene>
    <name evidence="2" type="ORF">PPGU16_70380</name>
</gene>
<keyword evidence="3" id="KW-1185">Reference proteome</keyword>
<evidence type="ECO:0000313" key="2">
    <source>
        <dbReference type="EMBL" id="BCF93971.1"/>
    </source>
</evidence>
<name>A0A7I8C0D0_9BURK</name>
<feature type="region of interest" description="Disordered" evidence="1">
    <location>
        <begin position="1"/>
        <end position="24"/>
    </location>
</feature>
<feature type="compositionally biased region" description="Basic residues" evidence="1">
    <location>
        <begin position="162"/>
        <end position="174"/>
    </location>
</feature>
<evidence type="ECO:0000313" key="3">
    <source>
        <dbReference type="Proteomes" id="UP000510888"/>
    </source>
</evidence>
<keyword evidence="2" id="KW-0614">Plasmid</keyword>
<organism evidence="2 3">
    <name type="scientific">Paraburkholderia largidicola</name>
    <dbReference type="NCBI Taxonomy" id="3014751"/>
    <lineage>
        <taxon>Bacteria</taxon>
        <taxon>Pseudomonadati</taxon>
        <taxon>Pseudomonadota</taxon>
        <taxon>Betaproteobacteria</taxon>
        <taxon>Burkholderiales</taxon>
        <taxon>Burkholderiaceae</taxon>
        <taxon>Paraburkholderia</taxon>
    </lineage>
</organism>
<evidence type="ECO:0000256" key="1">
    <source>
        <dbReference type="SAM" id="MobiDB-lite"/>
    </source>
</evidence>
<dbReference type="AlphaFoldDB" id="A0A7I8C0D0"/>
<proteinExistence type="predicted"/>
<feature type="compositionally biased region" description="Basic and acidic residues" evidence="1">
    <location>
        <begin position="1"/>
        <end position="10"/>
    </location>
</feature>
<dbReference type="KEGG" id="plad:PPGU16_70380"/>
<sequence length="174" mass="19170">MLSGIGKDEPMNQQNSVQKDKQTNELLSVDEKYKQLAQATLQRGAQFSARLRAIRILLDDLHYRPAITTDDRERADAILSVMRKSVEVYENQAEDFVQLSTVVCLSATGHDVPNKDVAESLRLMADPTLPGSRPGLPTYVRCRGAKNAANDASASRALAGVRRPKRTHKSPAAQ</sequence>
<feature type="region of interest" description="Disordered" evidence="1">
    <location>
        <begin position="149"/>
        <end position="174"/>
    </location>
</feature>